<sequence>MSVPNAPAAAIGTPPDTPVLTGGRAVGLVATLILGVLSYQLNASMLAPALPHIARELRTDVAEVSQVTSLFFLAGAIGGVVLSRWSDYIGRRCALIVVLVVAAVGTIACVVAPNLPLLLTGRVLQGASSAAFQLAYVILSESLSAKVFGTTLGVITAVNGGAGGLDGWVGGLLTDNFGYRSIFVVILIFVVISLLAVMLVVPAGGRPTPTGRMDWWGAAALSLSLICMTYFVSNGASAGWLAPVTLACLAGTLVSFIAFWMIEKRRTSPLIAVRHLRSRQVWPVIASTILTLSGIFAVINFTVVLLSQNAEVGYGLNAATSALFFLAPAALIGVAAAPLAGWLAGKQGWIRILRAGLVLSLLALVVIAVFPTRQGTVIACVAVLGITYNGLVLTTINGLGVLLSPPEAPAALPGLNGAGFGIGAGLGIAIVAPFTAAGTLGGFTTALWVSIAITGLALGASLLIRSRPGQKL</sequence>
<feature type="domain" description="Major facilitator superfamily (MFS) profile" evidence="7">
    <location>
        <begin position="28"/>
        <end position="469"/>
    </location>
</feature>
<dbReference type="InterPro" id="IPR036259">
    <property type="entry name" value="MFS_trans_sf"/>
</dbReference>
<dbReference type="Gene3D" id="1.20.1250.20">
    <property type="entry name" value="MFS general substrate transporter like domains"/>
    <property type="match status" value="2"/>
</dbReference>
<comment type="caution">
    <text evidence="8">The sequence shown here is derived from an EMBL/GenBank/DDBJ whole genome shotgun (WGS) entry which is preliminary data.</text>
</comment>
<feature type="transmembrane region" description="Helical" evidence="6">
    <location>
        <begin position="376"/>
        <end position="403"/>
    </location>
</feature>
<keyword evidence="4 6" id="KW-1133">Transmembrane helix</keyword>
<dbReference type="SUPFAM" id="SSF103473">
    <property type="entry name" value="MFS general substrate transporter"/>
    <property type="match status" value="1"/>
</dbReference>
<accession>A0ABV9CW95</accession>
<dbReference type="EMBL" id="JBHSFP010000052">
    <property type="protein sequence ID" value="MFC4536657.1"/>
    <property type="molecule type" value="Genomic_DNA"/>
</dbReference>
<feature type="transmembrane region" description="Helical" evidence="6">
    <location>
        <begin position="415"/>
        <end position="434"/>
    </location>
</feature>
<dbReference type="PROSITE" id="PS50850">
    <property type="entry name" value="MFS"/>
    <property type="match status" value="1"/>
</dbReference>
<evidence type="ECO:0000259" key="7">
    <source>
        <dbReference type="PROSITE" id="PS50850"/>
    </source>
</evidence>
<keyword evidence="5 6" id="KW-0472">Membrane</keyword>
<feature type="transmembrane region" description="Helical" evidence="6">
    <location>
        <begin position="213"/>
        <end position="232"/>
    </location>
</feature>
<evidence type="ECO:0000256" key="3">
    <source>
        <dbReference type="ARBA" id="ARBA00022692"/>
    </source>
</evidence>
<organism evidence="8 9">
    <name type="scientific">Sphaerisporangium dianthi</name>
    <dbReference type="NCBI Taxonomy" id="1436120"/>
    <lineage>
        <taxon>Bacteria</taxon>
        <taxon>Bacillati</taxon>
        <taxon>Actinomycetota</taxon>
        <taxon>Actinomycetes</taxon>
        <taxon>Streptosporangiales</taxon>
        <taxon>Streptosporangiaceae</taxon>
        <taxon>Sphaerisporangium</taxon>
    </lineage>
</organism>
<dbReference type="InterPro" id="IPR011701">
    <property type="entry name" value="MFS"/>
</dbReference>
<evidence type="ECO:0000313" key="8">
    <source>
        <dbReference type="EMBL" id="MFC4536657.1"/>
    </source>
</evidence>
<proteinExistence type="predicted"/>
<reference evidence="9" key="1">
    <citation type="journal article" date="2019" name="Int. J. Syst. Evol. Microbiol.">
        <title>The Global Catalogue of Microorganisms (GCM) 10K type strain sequencing project: providing services to taxonomists for standard genome sequencing and annotation.</title>
        <authorList>
            <consortium name="The Broad Institute Genomics Platform"/>
            <consortium name="The Broad Institute Genome Sequencing Center for Infectious Disease"/>
            <person name="Wu L."/>
            <person name="Ma J."/>
        </authorList>
    </citation>
    <scope>NUCLEOTIDE SEQUENCE [LARGE SCALE GENOMIC DNA]</scope>
    <source>
        <strain evidence="9">CGMCC 4.7132</strain>
    </source>
</reference>
<dbReference type="Proteomes" id="UP001596004">
    <property type="component" value="Unassembled WGS sequence"/>
</dbReference>
<evidence type="ECO:0000256" key="5">
    <source>
        <dbReference type="ARBA" id="ARBA00023136"/>
    </source>
</evidence>
<feature type="transmembrane region" description="Helical" evidence="6">
    <location>
        <begin position="446"/>
        <end position="464"/>
    </location>
</feature>
<evidence type="ECO:0000313" key="9">
    <source>
        <dbReference type="Proteomes" id="UP001596004"/>
    </source>
</evidence>
<feature type="transmembrane region" description="Helical" evidence="6">
    <location>
        <begin position="94"/>
        <end position="115"/>
    </location>
</feature>
<keyword evidence="2" id="KW-0813">Transport</keyword>
<feature type="transmembrane region" description="Helical" evidence="6">
    <location>
        <begin position="238"/>
        <end position="260"/>
    </location>
</feature>
<feature type="transmembrane region" description="Helical" evidence="6">
    <location>
        <begin position="281"/>
        <end position="306"/>
    </location>
</feature>
<dbReference type="InterPro" id="IPR020846">
    <property type="entry name" value="MFS_dom"/>
</dbReference>
<evidence type="ECO:0000256" key="1">
    <source>
        <dbReference type="ARBA" id="ARBA00004651"/>
    </source>
</evidence>
<evidence type="ECO:0000256" key="4">
    <source>
        <dbReference type="ARBA" id="ARBA00022989"/>
    </source>
</evidence>
<gene>
    <name evidence="8" type="ORF">ACFO60_38310</name>
</gene>
<feature type="transmembrane region" description="Helical" evidence="6">
    <location>
        <begin position="318"/>
        <end position="340"/>
    </location>
</feature>
<feature type="transmembrane region" description="Helical" evidence="6">
    <location>
        <begin position="177"/>
        <end position="201"/>
    </location>
</feature>
<name>A0ABV9CW95_9ACTN</name>
<keyword evidence="9" id="KW-1185">Reference proteome</keyword>
<feature type="transmembrane region" description="Helical" evidence="6">
    <location>
        <begin position="352"/>
        <end position="370"/>
    </location>
</feature>
<evidence type="ECO:0000256" key="2">
    <source>
        <dbReference type="ARBA" id="ARBA00022448"/>
    </source>
</evidence>
<protein>
    <submittedName>
        <fullName evidence="8">MFS transporter</fullName>
    </submittedName>
</protein>
<dbReference type="PANTHER" id="PTHR42718:SF9">
    <property type="entry name" value="MAJOR FACILITATOR SUPERFAMILY MULTIDRUG TRANSPORTER MFSC"/>
    <property type="match status" value="1"/>
</dbReference>
<dbReference type="Pfam" id="PF07690">
    <property type="entry name" value="MFS_1"/>
    <property type="match status" value="1"/>
</dbReference>
<comment type="subcellular location">
    <subcellularLocation>
        <location evidence="1">Cell membrane</location>
        <topology evidence="1">Multi-pass membrane protein</topology>
    </subcellularLocation>
</comment>
<keyword evidence="3 6" id="KW-0812">Transmembrane</keyword>
<feature type="transmembrane region" description="Helical" evidence="6">
    <location>
        <begin position="25"/>
        <end position="41"/>
    </location>
</feature>
<dbReference type="PANTHER" id="PTHR42718">
    <property type="entry name" value="MAJOR FACILITATOR SUPERFAMILY MULTIDRUG TRANSPORTER MFSC"/>
    <property type="match status" value="1"/>
</dbReference>
<evidence type="ECO:0000256" key="6">
    <source>
        <dbReference type="SAM" id="Phobius"/>
    </source>
</evidence>
<dbReference type="RefSeq" id="WP_380851523.1">
    <property type="nucleotide sequence ID" value="NZ_JBHSFP010000052.1"/>
</dbReference>
<feature type="transmembrane region" description="Helical" evidence="6">
    <location>
        <begin position="61"/>
        <end position="82"/>
    </location>
</feature>